<evidence type="ECO:0000313" key="1">
    <source>
        <dbReference type="EMBL" id="KAI3356793.1"/>
    </source>
</evidence>
<keyword evidence="2" id="KW-1185">Reference proteome</keyword>
<evidence type="ECO:0000313" key="2">
    <source>
        <dbReference type="Proteomes" id="UP000831701"/>
    </source>
</evidence>
<reference evidence="1" key="1">
    <citation type="submission" date="2022-04" db="EMBL/GenBank/DDBJ databases">
        <title>Jade perch genome.</title>
        <authorList>
            <person name="Chao B."/>
        </authorList>
    </citation>
    <scope>NUCLEOTIDE SEQUENCE</scope>
    <source>
        <strain evidence="1">CB-2022</strain>
    </source>
</reference>
<dbReference type="EMBL" id="CM041549">
    <property type="protein sequence ID" value="KAI3356793.1"/>
    <property type="molecule type" value="Genomic_DNA"/>
</dbReference>
<proteinExistence type="predicted"/>
<name>A0ACB8VMH3_9TELE</name>
<organism evidence="1 2">
    <name type="scientific">Scortum barcoo</name>
    <name type="common">barcoo grunter</name>
    <dbReference type="NCBI Taxonomy" id="214431"/>
    <lineage>
        <taxon>Eukaryota</taxon>
        <taxon>Metazoa</taxon>
        <taxon>Chordata</taxon>
        <taxon>Craniata</taxon>
        <taxon>Vertebrata</taxon>
        <taxon>Euteleostomi</taxon>
        <taxon>Actinopterygii</taxon>
        <taxon>Neopterygii</taxon>
        <taxon>Teleostei</taxon>
        <taxon>Neoteleostei</taxon>
        <taxon>Acanthomorphata</taxon>
        <taxon>Eupercaria</taxon>
        <taxon>Centrarchiformes</taxon>
        <taxon>Terapontoidei</taxon>
        <taxon>Terapontidae</taxon>
        <taxon>Scortum</taxon>
    </lineage>
</organism>
<accession>A0ACB8VMH3</accession>
<sequence length="217" mass="24978">MDPVKVSVVTNWPPLTSRKTVQQFLRFANFYRKFIRNFSTVAVPLHALTSPKSVFQWTPKAEEAFRKLKELFTTAPILTVLDPALQFVVEVDASNEGVGAVLSQRSATDNRIHPCAFLSRKLTPAERNYDVGNRELLAIKVALEEWHHWLEGAEQSFIVWTDHKNLEYLKSVKRLNSRQARWALFFGRFRFTLSYRPGSQNAKPDALSRLYEPEPTA</sequence>
<comment type="caution">
    <text evidence="1">The sequence shown here is derived from an EMBL/GenBank/DDBJ whole genome shotgun (WGS) entry which is preliminary data.</text>
</comment>
<dbReference type="Proteomes" id="UP000831701">
    <property type="component" value="Chromosome 19"/>
</dbReference>
<protein>
    <submittedName>
        <fullName evidence="1">Uncharacterized protein</fullName>
    </submittedName>
</protein>
<gene>
    <name evidence="1" type="ORF">L3Q82_003459</name>
</gene>